<gene>
    <name evidence="2" type="ORF">K490DRAFT_42035</name>
</gene>
<evidence type="ECO:0000313" key="2">
    <source>
        <dbReference type="EMBL" id="KAF2087451.1"/>
    </source>
</evidence>
<protein>
    <submittedName>
        <fullName evidence="2">Uncharacterized protein</fullName>
    </submittedName>
</protein>
<dbReference type="EMBL" id="ML978720">
    <property type="protein sequence ID" value="KAF2087451.1"/>
    <property type="molecule type" value="Genomic_DNA"/>
</dbReference>
<feature type="signal peptide" evidence="1">
    <location>
        <begin position="1"/>
        <end position="17"/>
    </location>
</feature>
<dbReference type="OrthoDB" id="2910287at2759"/>
<keyword evidence="3" id="KW-1185">Reference proteome</keyword>
<feature type="chain" id="PRO_5040475758" evidence="1">
    <location>
        <begin position="18"/>
        <end position="116"/>
    </location>
</feature>
<evidence type="ECO:0000313" key="3">
    <source>
        <dbReference type="Proteomes" id="UP000799776"/>
    </source>
</evidence>
<comment type="caution">
    <text evidence="2">The sequence shown here is derived from an EMBL/GenBank/DDBJ whole genome shotgun (WGS) entry which is preliminary data.</text>
</comment>
<sequence length="116" mass="12748">MHFAALSAFALLAPVLGLPTNTTLSARNSPYGIYVCSKTDWEGECYHVHMPNRKCYNFKALSGKVNSFGPDKGLNCFAYGNTDCAGLDIELLYPGMKNFEQMGWSDKIKSAVCIPL</sequence>
<proteinExistence type="predicted"/>
<dbReference type="AlphaFoldDB" id="A0A9P4LYU8"/>
<accession>A0A9P4LYU8</accession>
<dbReference type="Proteomes" id="UP000799776">
    <property type="component" value="Unassembled WGS sequence"/>
</dbReference>
<dbReference type="Gene3D" id="2.60.20.10">
    <property type="entry name" value="Crystallins"/>
    <property type="match status" value="1"/>
</dbReference>
<reference evidence="2" key="1">
    <citation type="journal article" date="2020" name="Stud. Mycol.">
        <title>101 Dothideomycetes genomes: a test case for predicting lifestyles and emergence of pathogens.</title>
        <authorList>
            <person name="Haridas S."/>
            <person name="Albert R."/>
            <person name="Binder M."/>
            <person name="Bloem J."/>
            <person name="Labutti K."/>
            <person name="Salamov A."/>
            <person name="Andreopoulos B."/>
            <person name="Baker S."/>
            <person name="Barry K."/>
            <person name="Bills G."/>
            <person name="Bluhm B."/>
            <person name="Cannon C."/>
            <person name="Castanera R."/>
            <person name="Culley D."/>
            <person name="Daum C."/>
            <person name="Ezra D."/>
            <person name="Gonzalez J."/>
            <person name="Henrissat B."/>
            <person name="Kuo A."/>
            <person name="Liang C."/>
            <person name="Lipzen A."/>
            <person name="Lutzoni F."/>
            <person name="Magnuson J."/>
            <person name="Mondo S."/>
            <person name="Nolan M."/>
            <person name="Ohm R."/>
            <person name="Pangilinan J."/>
            <person name="Park H.-J."/>
            <person name="Ramirez L."/>
            <person name="Alfaro M."/>
            <person name="Sun H."/>
            <person name="Tritt A."/>
            <person name="Yoshinaga Y."/>
            <person name="Zwiers L.-H."/>
            <person name="Turgeon B."/>
            <person name="Goodwin S."/>
            <person name="Spatafora J."/>
            <person name="Crous P."/>
            <person name="Grigoriev I."/>
        </authorList>
    </citation>
    <scope>NUCLEOTIDE SEQUENCE</scope>
    <source>
        <strain evidence="2">CBS 121410</strain>
    </source>
</reference>
<keyword evidence="1" id="KW-0732">Signal</keyword>
<evidence type="ECO:0000256" key="1">
    <source>
        <dbReference type="SAM" id="SignalP"/>
    </source>
</evidence>
<name>A0A9P4LYU8_9PEZI</name>
<organism evidence="2 3">
    <name type="scientific">Saccharata proteae CBS 121410</name>
    <dbReference type="NCBI Taxonomy" id="1314787"/>
    <lineage>
        <taxon>Eukaryota</taxon>
        <taxon>Fungi</taxon>
        <taxon>Dikarya</taxon>
        <taxon>Ascomycota</taxon>
        <taxon>Pezizomycotina</taxon>
        <taxon>Dothideomycetes</taxon>
        <taxon>Dothideomycetes incertae sedis</taxon>
        <taxon>Botryosphaeriales</taxon>
        <taxon>Saccharataceae</taxon>
        <taxon>Saccharata</taxon>
    </lineage>
</organism>